<dbReference type="InterPro" id="IPR000673">
    <property type="entry name" value="Sig_transdc_resp-reg_Me-estase"/>
</dbReference>
<dbReference type="EMBL" id="CACVBY010000062">
    <property type="protein sequence ID" value="CAA7390202.1"/>
    <property type="molecule type" value="Genomic_DNA"/>
</dbReference>
<sequence>MKSLNSNIELIIIGGSAGSLQVILEMIKKLVPQIDFSIVVVIHRKAPSNNVLLNLLRQFSPIDVVEIEDKTEIENNKLYIVPADYHLLFENKKMMSLDSSEKMNYSRPSIDVTFKSAAEIYGENLIGVLLSGANTDGVEGLEYIKRNNGKVWVQDPITAEVMYMPKQAIEKIEYDLVITPENFVDYINQLQMYK</sequence>
<dbReference type="EC" id="3.1.1.61" evidence="2"/>
<evidence type="ECO:0000256" key="2">
    <source>
        <dbReference type="ARBA" id="ARBA00039140"/>
    </source>
</evidence>
<dbReference type="RefSeq" id="WP_162073563.1">
    <property type="nucleotide sequence ID" value="NZ_CACVBY010000062.1"/>
</dbReference>
<dbReference type="CDD" id="cd16433">
    <property type="entry name" value="CheB"/>
    <property type="match status" value="1"/>
</dbReference>
<protein>
    <recommendedName>
        <fullName evidence="2">protein-glutamate methylesterase</fullName>
        <ecNumber evidence="2">3.1.1.61</ecNumber>
    </recommendedName>
</protein>
<dbReference type="GO" id="GO:0005737">
    <property type="term" value="C:cytoplasm"/>
    <property type="evidence" value="ECO:0007669"/>
    <property type="project" value="InterPro"/>
</dbReference>
<gene>
    <name evidence="6" type="primary">cheB</name>
    <name evidence="6" type="ORF">CHRY9393_02502</name>
</gene>
<dbReference type="PANTHER" id="PTHR42872:SF3">
    <property type="entry name" value="PROTEIN-GLUTAMATE METHYLESTERASE_PROTEIN-GLUTAMINE GLUTAMINASE 1"/>
    <property type="match status" value="1"/>
</dbReference>
<evidence type="ECO:0000313" key="6">
    <source>
        <dbReference type="EMBL" id="CAA7390202.1"/>
    </source>
</evidence>
<feature type="active site" evidence="4">
    <location>
        <position position="43"/>
    </location>
</feature>
<name>A0A6N4XTX3_9FLAO</name>
<dbReference type="Proteomes" id="UP000445309">
    <property type="component" value="Unassembled WGS sequence"/>
</dbReference>
<dbReference type="PANTHER" id="PTHR42872">
    <property type="entry name" value="PROTEIN-GLUTAMATE METHYLESTERASE/PROTEIN-GLUTAMINE GLUTAMINASE"/>
    <property type="match status" value="1"/>
</dbReference>
<accession>A0A6N4XTX3</accession>
<dbReference type="AlphaFoldDB" id="A0A6N4XTX3"/>
<feature type="domain" description="CheB-type methylesterase" evidence="5">
    <location>
        <begin position="4"/>
        <end position="169"/>
    </location>
</feature>
<keyword evidence="4" id="KW-0145">Chemotaxis</keyword>
<dbReference type="Pfam" id="PF01339">
    <property type="entry name" value="CheB_methylest"/>
    <property type="match status" value="1"/>
</dbReference>
<evidence type="ECO:0000256" key="1">
    <source>
        <dbReference type="ARBA" id="ARBA00022801"/>
    </source>
</evidence>
<feature type="active site" evidence="4">
    <location>
        <position position="16"/>
    </location>
</feature>
<evidence type="ECO:0000259" key="5">
    <source>
        <dbReference type="PROSITE" id="PS50122"/>
    </source>
</evidence>
<keyword evidence="1 4" id="KW-0378">Hydrolase</keyword>
<dbReference type="GO" id="GO:0008984">
    <property type="term" value="F:protein-glutamate methylesterase activity"/>
    <property type="evidence" value="ECO:0007669"/>
    <property type="project" value="UniProtKB-EC"/>
</dbReference>
<dbReference type="GO" id="GO:0000156">
    <property type="term" value="F:phosphorelay response regulator activity"/>
    <property type="evidence" value="ECO:0007669"/>
    <property type="project" value="InterPro"/>
</dbReference>
<organism evidence="6 7">
    <name type="scientific">Chryseobacterium fistulae</name>
    <dbReference type="NCBI Taxonomy" id="2675058"/>
    <lineage>
        <taxon>Bacteria</taxon>
        <taxon>Pseudomonadati</taxon>
        <taxon>Bacteroidota</taxon>
        <taxon>Flavobacteriia</taxon>
        <taxon>Flavobacteriales</taxon>
        <taxon>Weeksellaceae</taxon>
        <taxon>Chryseobacterium group</taxon>
        <taxon>Chryseobacterium</taxon>
    </lineage>
</organism>
<dbReference type="Gene3D" id="3.40.50.180">
    <property type="entry name" value="Methylesterase CheB, C-terminal domain"/>
    <property type="match status" value="1"/>
</dbReference>
<dbReference type="SUPFAM" id="SSF52738">
    <property type="entry name" value="Methylesterase CheB, C-terminal domain"/>
    <property type="match status" value="1"/>
</dbReference>
<dbReference type="PROSITE" id="PS50122">
    <property type="entry name" value="CHEB"/>
    <property type="match status" value="1"/>
</dbReference>
<comment type="catalytic activity">
    <reaction evidence="3">
        <text>[protein]-L-glutamate 5-O-methyl ester + H2O = L-glutamyl-[protein] + methanol + H(+)</text>
        <dbReference type="Rhea" id="RHEA:23236"/>
        <dbReference type="Rhea" id="RHEA-COMP:10208"/>
        <dbReference type="Rhea" id="RHEA-COMP:10311"/>
        <dbReference type="ChEBI" id="CHEBI:15377"/>
        <dbReference type="ChEBI" id="CHEBI:15378"/>
        <dbReference type="ChEBI" id="CHEBI:17790"/>
        <dbReference type="ChEBI" id="CHEBI:29973"/>
        <dbReference type="ChEBI" id="CHEBI:82795"/>
        <dbReference type="EC" id="3.1.1.61"/>
    </reaction>
</comment>
<proteinExistence type="predicted"/>
<reference evidence="6 7" key="1">
    <citation type="submission" date="2020-01" db="EMBL/GenBank/DDBJ databases">
        <authorList>
            <person name="Rodrigo-Torres L."/>
            <person name="Arahal R. D."/>
            <person name="Lucena T."/>
        </authorList>
    </citation>
    <scope>NUCLEOTIDE SEQUENCE [LARGE SCALE GENOMIC DNA]</scope>
    <source>
        <strain evidence="6 7">CECT 9393</strain>
    </source>
</reference>
<dbReference type="InterPro" id="IPR035909">
    <property type="entry name" value="CheB_C"/>
</dbReference>
<feature type="active site" evidence="4">
    <location>
        <position position="136"/>
    </location>
</feature>
<evidence type="ECO:0000313" key="7">
    <source>
        <dbReference type="Proteomes" id="UP000445309"/>
    </source>
</evidence>
<keyword evidence="7" id="KW-1185">Reference proteome</keyword>
<evidence type="ECO:0000256" key="3">
    <source>
        <dbReference type="ARBA" id="ARBA00048267"/>
    </source>
</evidence>
<dbReference type="GO" id="GO:0006935">
    <property type="term" value="P:chemotaxis"/>
    <property type="evidence" value="ECO:0007669"/>
    <property type="project" value="UniProtKB-UniRule"/>
</dbReference>
<evidence type="ECO:0000256" key="4">
    <source>
        <dbReference type="PROSITE-ProRule" id="PRU00050"/>
    </source>
</evidence>